<evidence type="ECO:0008006" key="2">
    <source>
        <dbReference type="Google" id="ProtNLM"/>
    </source>
</evidence>
<name>A0A6C0HWY2_9ZZZZ</name>
<proteinExistence type="predicted"/>
<dbReference type="EMBL" id="MN740022">
    <property type="protein sequence ID" value="QHT84666.1"/>
    <property type="molecule type" value="Genomic_DNA"/>
</dbReference>
<organism evidence="1">
    <name type="scientific">viral metagenome</name>
    <dbReference type="NCBI Taxonomy" id="1070528"/>
    <lineage>
        <taxon>unclassified sequences</taxon>
        <taxon>metagenomes</taxon>
        <taxon>organismal metagenomes</taxon>
    </lineage>
</organism>
<reference evidence="1" key="1">
    <citation type="journal article" date="2020" name="Nature">
        <title>Giant virus diversity and host interactions through global metagenomics.</title>
        <authorList>
            <person name="Schulz F."/>
            <person name="Roux S."/>
            <person name="Paez-Espino D."/>
            <person name="Jungbluth S."/>
            <person name="Walsh D.A."/>
            <person name="Denef V.J."/>
            <person name="McMahon K.D."/>
            <person name="Konstantinidis K.T."/>
            <person name="Eloe-Fadrosh E.A."/>
            <person name="Kyrpides N.C."/>
            <person name="Woyke T."/>
        </authorList>
    </citation>
    <scope>NUCLEOTIDE SEQUENCE</scope>
    <source>
        <strain evidence="1">GVMAG-M-3300023184-177</strain>
    </source>
</reference>
<evidence type="ECO:0000313" key="1">
    <source>
        <dbReference type="EMBL" id="QHT84666.1"/>
    </source>
</evidence>
<protein>
    <recommendedName>
        <fullName evidence="2">C2H2-type domain-containing protein</fullName>
    </recommendedName>
</protein>
<accession>A0A6C0HWY2</accession>
<sequence length="100" mass="12498">MPLRQCRFCDYNTIEKYYYYSHLYMHISEDTIKLFTDEEIKLCNFYYNKRNQKQAKYRNNNKEKIAAKSKYYRQRMKLGKQENYILIEESDDDIIIEYND</sequence>
<dbReference type="AlphaFoldDB" id="A0A6C0HWY2"/>